<dbReference type="GO" id="GO:0009723">
    <property type="term" value="P:response to ethylene"/>
    <property type="evidence" value="ECO:0007669"/>
    <property type="project" value="TreeGrafter"/>
</dbReference>
<name>A0AAD6RAJ9_9ROSI</name>
<evidence type="ECO:0000256" key="1">
    <source>
        <dbReference type="ARBA" id="ARBA00023125"/>
    </source>
</evidence>
<dbReference type="GO" id="GO:0006355">
    <property type="term" value="P:regulation of DNA-templated transcription"/>
    <property type="evidence" value="ECO:0007669"/>
    <property type="project" value="UniProtKB-ARBA"/>
</dbReference>
<gene>
    <name evidence="2" type="ORF">NC653_010033</name>
</gene>
<evidence type="ECO:0000313" key="3">
    <source>
        <dbReference type="Proteomes" id="UP001164929"/>
    </source>
</evidence>
<keyword evidence="1" id="KW-0238">DNA-binding</keyword>
<dbReference type="EMBL" id="JAQIZT010000003">
    <property type="protein sequence ID" value="KAJ7005413.1"/>
    <property type="molecule type" value="Genomic_DNA"/>
</dbReference>
<dbReference type="AlphaFoldDB" id="A0AAD6RAJ9"/>
<dbReference type="GO" id="GO:0003677">
    <property type="term" value="F:DNA binding"/>
    <property type="evidence" value="ECO:0007669"/>
    <property type="project" value="UniProtKB-KW"/>
</dbReference>
<dbReference type="GO" id="GO:0009739">
    <property type="term" value="P:response to gibberellin"/>
    <property type="evidence" value="ECO:0007669"/>
    <property type="project" value="TreeGrafter"/>
</dbReference>
<comment type="caution">
    <text evidence="2">The sequence shown here is derived from an EMBL/GenBank/DDBJ whole genome shotgun (WGS) entry which is preliminary data.</text>
</comment>
<sequence>MTTAVLALQSQLGTTPGLAPTLGVKLFGVRLTDGSIRKKRASMGNLSPLLLGLTNVGWAPHFRSLNHPGSPGDTPDHGIAAATSGYASEGFSFPGSSSSRERKERSLVKVTWRWIARNYVISRTPTQVASSMLRNSSSGKATTQ</sequence>
<reference evidence="2" key="1">
    <citation type="journal article" date="2023" name="Mol. Ecol. Resour.">
        <title>Chromosome-level genome assembly of a triploid poplar Populus alba 'Berolinensis'.</title>
        <authorList>
            <person name="Chen S."/>
            <person name="Yu Y."/>
            <person name="Wang X."/>
            <person name="Wang S."/>
            <person name="Zhang T."/>
            <person name="Zhou Y."/>
            <person name="He R."/>
            <person name="Meng N."/>
            <person name="Wang Y."/>
            <person name="Liu W."/>
            <person name="Liu Z."/>
            <person name="Liu J."/>
            <person name="Guo Q."/>
            <person name="Huang H."/>
            <person name="Sederoff R.R."/>
            <person name="Wang G."/>
            <person name="Qu G."/>
            <person name="Chen S."/>
        </authorList>
    </citation>
    <scope>NUCLEOTIDE SEQUENCE</scope>
    <source>
        <strain evidence="2">SC-2020</strain>
    </source>
</reference>
<dbReference type="Proteomes" id="UP001164929">
    <property type="component" value="Chromosome 3"/>
</dbReference>
<accession>A0AAD6RAJ9</accession>
<protein>
    <submittedName>
        <fullName evidence="2">Uncharacterized protein</fullName>
    </submittedName>
</protein>
<organism evidence="2 3">
    <name type="scientific">Populus alba x Populus x berolinensis</name>
    <dbReference type="NCBI Taxonomy" id="444605"/>
    <lineage>
        <taxon>Eukaryota</taxon>
        <taxon>Viridiplantae</taxon>
        <taxon>Streptophyta</taxon>
        <taxon>Embryophyta</taxon>
        <taxon>Tracheophyta</taxon>
        <taxon>Spermatophyta</taxon>
        <taxon>Magnoliopsida</taxon>
        <taxon>eudicotyledons</taxon>
        <taxon>Gunneridae</taxon>
        <taxon>Pentapetalae</taxon>
        <taxon>rosids</taxon>
        <taxon>fabids</taxon>
        <taxon>Malpighiales</taxon>
        <taxon>Salicaceae</taxon>
        <taxon>Saliceae</taxon>
        <taxon>Populus</taxon>
    </lineage>
</organism>
<dbReference type="InterPro" id="IPR052245">
    <property type="entry name" value="Plant_Stress_Dev_TF"/>
</dbReference>
<keyword evidence="3" id="KW-1185">Reference proteome</keyword>
<dbReference type="PANTHER" id="PTHR44191:SF26">
    <property type="entry name" value="TRANSCRIPTION FACTOR KUA1"/>
    <property type="match status" value="1"/>
</dbReference>
<dbReference type="PANTHER" id="PTHR44191">
    <property type="entry name" value="TRANSCRIPTION FACTOR KUA1"/>
    <property type="match status" value="1"/>
</dbReference>
<evidence type="ECO:0000313" key="2">
    <source>
        <dbReference type="EMBL" id="KAJ7005413.1"/>
    </source>
</evidence>
<proteinExistence type="predicted"/>